<feature type="region of interest" description="Disordered" evidence="1">
    <location>
        <begin position="254"/>
        <end position="285"/>
    </location>
</feature>
<feature type="compositionally biased region" description="Low complexity" evidence="1">
    <location>
        <begin position="300"/>
        <end position="338"/>
    </location>
</feature>
<evidence type="ECO:0000313" key="2">
    <source>
        <dbReference type="EMBL" id="ORY54957.1"/>
    </source>
</evidence>
<accession>A0A1Y2D6Y5</accession>
<feature type="compositionally biased region" description="Basic and acidic residues" evidence="1">
    <location>
        <begin position="257"/>
        <end position="267"/>
    </location>
</feature>
<reference evidence="2 3" key="1">
    <citation type="submission" date="2016-07" db="EMBL/GenBank/DDBJ databases">
        <title>Pervasive Adenine N6-methylation of Active Genes in Fungi.</title>
        <authorList>
            <consortium name="DOE Joint Genome Institute"/>
            <person name="Mondo S.J."/>
            <person name="Dannebaum R.O."/>
            <person name="Kuo R.C."/>
            <person name="Labutti K."/>
            <person name="Haridas S."/>
            <person name="Kuo A."/>
            <person name="Salamov A."/>
            <person name="Ahrendt S.R."/>
            <person name="Lipzen A."/>
            <person name="Sullivan W."/>
            <person name="Andreopoulos W.B."/>
            <person name="Clum A."/>
            <person name="Lindquist E."/>
            <person name="Daum C."/>
            <person name="Ramamoorthy G.K."/>
            <person name="Gryganskyi A."/>
            <person name="Culley D."/>
            <person name="Magnuson J.K."/>
            <person name="James T.Y."/>
            <person name="O'Malley M.A."/>
            <person name="Stajich J.E."/>
            <person name="Spatafora J.W."/>
            <person name="Visel A."/>
            <person name="Grigoriev I.V."/>
        </authorList>
    </citation>
    <scope>NUCLEOTIDE SEQUENCE [LARGE SCALE GENOMIC DNA]</scope>
    <source>
        <strain evidence="2 3">CBS 129021</strain>
    </source>
</reference>
<dbReference type="Proteomes" id="UP000193689">
    <property type="component" value="Unassembled WGS sequence"/>
</dbReference>
<sequence>MFFLSGKLSSRMLAFNDRRVFGFPGVAAAVLDSTGSSCATGIEAIPLAHSLGRSLKIASTCLGPEMPMTACSNSTHERIPFDPHTSLLYRQILPSLSAKCHAFTGQNVPSSNLEAESIPTLKGASTTGLTIFLESATSDLADRDYFHSVDQTSSQSHHSAAKADRRWQGRAFYDYDLHHLDSSFKLITAWAHQSSKTHHCTFDPGTIRDSADAPYDCSEDPSVLGAPSLLVHIQSPGSAAKEIIPPFVKKMPLRANETTRRGRERFRTPSPPCVRLSSPSSLRSSSPDFWPYVWTAPLPSSPSSSTCQSPSSSSGLPDSGVGASETPAPPSSEFAAPEDATHSFSAPSASGLNAHPSSTSMSNSSCSADSTTTRTALSPVVPKAPRKQKPFGRLDFRPDLDFDANIQARAFKAKVWNTCLEELNILYLHVVNWQDPRDHFDAFHLDILSRVFMDIDPVSDPKGSARALYMWLSSMSAFKARKIASGNDPSNVWLTRNYPLPYYQQSGPFHHTPAANAFTSGKPEIFNPDLNANATSVDGAVFTVTRFPANPNLLTRTQTRRNRIIPLMARLPPEIRVMILRDHLDLYSLLRFGQASTLTRRLFNEVPHLYLLQTLLRPCIISLIRKAKWGFTDDLDAFDMGWYPDNVVDPIFDMPSHAVLSGLANDKCFECLAPTNVLVLDFKKNVAKRWCEDCFRNMSVFSVNEVNWVARTMRELIWEVDYVWTDIETGQQRMDKKKHKIYAACSPLYYGFVTFLPFLGFFPKADDFAGFQLT</sequence>
<feature type="compositionally biased region" description="Low complexity" evidence="1">
    <location>
        <begin position="357"/>
        <end position="373"/>
    </location>
</feature>
<dbReference type="EMBL" id="MCFJ01000030">
    <property type="protein sequence ID" value="ORY54957.1"/>
    <property type="molecule type" value="Genomic_DNA"/>
</dbReference>
<proteinExistence type="predicted"/>
<keyword evidence="3" id="KW-1185">Reference proteome</keyword>
<evidence type="ECO:0008006" key="4">
    <source>
        <dbReference type="Google" id="ProtNLM"/>
    </source>
</evidence>
<evidence type="ECO:0000313" key="3">
    <source>
        <dbReference type="Proteomes" id="UP000193689"/>
    </source>
</evidence>
<comment type="caution">
    <text evidence="2">The sequence shown here is derived from an EMBL/GenBank/DDBJ whole genome shotgun (WGS) entry which is preliminary data.</text>
</comment>
<dbReference type="InParanoid" id="A0A1Y2D6Y5"/>
<dbReference type="AlphaFoldDB" id="A0A1Y2D6Y5"/>
<dbReference type="RefSeq" id="XP_040709404.1">
    <property type="nucleotide sequence ID" value="XM_040858999.1"/>
</dbReference>
<organism evidence="2 3">
    <name type="scientific">Pseudomassariella vexata</name>
    <dbReference type="NCBI Taxonomy" id="1141098"/>
    <lineage>
        <taxon>Eukaryota</taxon>
        <taxon>Fungi</taxon>
        <taxon>Dikarya</taxon>
        <taxon>Ascomycota</taxon>
        <taxon>Pezizomycotina</taxon>
        <taxon>Sordariomycetes</taxon>
        <taxon>Xylariomycetidae</taxon>
        <taxon>Amphisphaeriales</taxon>
        <taxon>Pseudomassariaceae</taxon>
        <taxon>Pseudomassariella</taxon>
    </lineage>
</organism>
<protein>
    <recommendedName>
        <fullName evidence="4">F-box domain-containing protein</fullName>
    </recommendedName>
</protein>
<name>A0A1Y2D6Y5_9PEZI</name>
<evidence type="ECO:0000256" key="1">
    <source>
        <dbReference type="SAM" id="MobiDB-lite"/>
    </source>
</evidence>
<feature type="region of interest" description="Disordered" evidence="1">
    <location>
        <begin position="300"/>
        <end position="392"/>
    </location>
</feature>
<gene>
    <name evidence="2" type="ORF">BCR38DRAFT_415110</name>
</gene>
<feature type="compositionally biased region" description="Polar residues" evidence="1">
    <location>
        <begin position="342"/>
        <end position="351"/>
    </location>
</feature>
<dbReference type="GeneID" id="63775211"/>
<feature type="compositionally biased region" description="Low complexity" evidence="1">
    <location>
        <begin position="273"/>
        <end position="285"/>
    </location>
</feature>